<evidence type="ECO:0000256" key="12">
    <source>
        <dbReference type="ARBA" id="ARBA00023242"/>
    </source>
</evidence>
<dbReference type="Proteomes" id="UP000579941">
    <property type="component" value="Unassembled WGS sequence"/>
</dbReference>
<evidence type="ECO:0000256" key="4">
    <source>
        <dbReference type="ARBA" id="ARBA00022553"/>
    </source>
</evidence>
<feature type="compositionally biased region" description="Polar residues" evidence="15">
    <location>
        <begin position="212"/>
        <end position="229"/>
    </location>
</feature>
<dbReference type="PANTHER" id="PTHR24403:SF74">
    <property type="entry name" value="ZINC FINGER PROTEIN 507"/>
    <property type="match status" value="1"/>
</dbReference>
<name>A0A7L1B216_GYMTI</name>
<keyword evidence="7 14" id="KW-0863">Zinc-finger</keyword>
<evidence type="ECO:0000313" key="17">
    <source>
        <dbReference type="EMBL" id="NXM45258.1"/>
    </source>
</evidence>
<dbReference type="FunFam" id="3.30.160.60:FF:000719">
    <property type="entry name" value="Zinc finger protein 507"/>
    <property type="match status" value="1"/>
</dbReference>
<gene>
    <name evidence="17" type="primary">Znf507</name>
    <name evidence="17" type="ORF">GYMTIB_R13123</name>
</gene>
<feature type="domain" description="C2H2-type" evidence="16">
    <location>
        <begin position="794"/>
        <end position="821"/>
    </location>
</feature>
<feature type="non-terminal residue" evidence="17">
    <location>
        <position position="1"/>
    </location>
</feature>
<evidence type="ECO:0000313" key="18">
    <source>
        <dbReference type="Proteomes" id="UP000579941"/>
    </source>
</evidence>
<comment type="similarity">
    <text evidence="3">Belongs to the krueppel C2H2-type zinc-finger protein family.</text>
</comment>
<keyword evidence="18" id="KW-1185">Reference proteome</keyword>
<dbReference type="InterPro" id="IPR013087">
    <property type="entry name" value="Znf_C2H2_type"/>
</dbReference>
<dbReference type="SMART" id="SM00355">
    <property type="entry name" value="ZnF_C2H2"/>
    <property type="match status" value="9"/>
</dbReference>
<dbReference type="Gene3D" id="3.30.160.60">
    <property type="entry name" value="Classic Zinc Finger"/>
    <property type="match status" value="4"/>
</dbReference>
<feature type="domain" description="C2H2-type" evidence="16">
    <location>
        <begin position="918"/>
        <end position="945"/>
    </location>
</feature>
<proteinExistence type="inferred from homology"/>
<dbReference type="SUPFAM" id="SSF57667">
    <property type="entry name" value="beta-beta-alpha zinc fingers"/>
    <property type="match status" value="3"/>
</dbReference>
<evidence type="ECO:0000256" key="1">
    <source>
        <dbReference type="ARBA" id="ARBA00003767"/>
    </source>
</evidence>
<evidence type="ECO:0000256" key="9">
    <source>
        <dbReference type="ARBA" id="ARBA00023015"/>
    </source>
</evidence>
<sequence>MEEGSSIAVLMPDIGEQEAVLISETVIGPTLQSSEDQRKCKTDPLIHVIQKLSKIVESEKSQRCLLIGKKRSHADASAQSLDAEDLCEIPAKAIELSVIATKKTEELQADYFVTECLPQSKKKVTCYQCGLCKFLSPSLLTLQEHIKQHGQKNEVILMCSECHFASKSQEELESHFQNHHENGGKNSIQTKVQQCVNVTSSFLQGPVEGSVKSGTDQTGNVECKDTTQSAPVPEMGRRKWYTYEQYGMYRCLICRYTCGQQRMLKTHAWKHAGEVDCSYPIFEEENETTSLSETVVTHTPHSVDTVVLSLENNELDIHSEPSLQLQICNSEQLSCKSPVGTKVKEEEILSESVVHSPTTEVVEETVSDTEPDSLITDSLLSSAQKIISCSPNKKGHVNVIVERLPGAEENVLQKSFLMNTDIETEKKLISEESSVTCEEPDEVYHSDAIQEVIIEWNNTEKKDNELSANKNVTADENVPPARRRTNSESLRLHSLAAEALVTMPIRAAELTRSSLRALTGEDAVDAGAGQGGADGPCMAHSKVASSLKDPSEEFSGLNQSECAIVEIKKDRPELSEAPIKMGISMSLLTVIEKLKERTDQNASDDDILKELQDNAQCQNASDATIAGSNLVEFIPSAERPYRCRLCHYSSGNKGYIKQHLRVHRQRQPYQCPICEHIAGDSKDLESHMINHCKARMYQCKQCEESFHYKSQLRNHEREQHSLPDNFSTATANKLIVSNEADDREVQLSKIMGFVPTGNKPSVQKLFRCDVCDYTSTTYVGVRNHRRIHNSDKPYRCSLCGYVCSHPPSLKSHMWKHASDQNYNYEQVNKAINDAISQSSRFQGQLTDKTLLEGTDESTVPILGSSDNLVSFTESINQTMNETSGSDENEKPNLMNTSCSLEKNSTLPHLGTEYCVLLFCCCICGFESTNKENLLDHMKEHEGEIINIILNKDHSTAQNTN</sequence>
<protein>
    <recommendedName>
        <fullName evidence="13">Zinc finger protein 507</fullName>
    </recommendedName>
</protein>
<comment type="function">
    <text evidence="1">May be involved in transcriptional regulation.</text>
</comment>
<evidence type="ECO:0000256" key="15">
    <source>
        <dbReference type="SAM" id="MobiDB-lite"/>
    </source>
</evidence>
<reference evidence="17 18" key="1">
    <citation type="submission" date="2019-09" db="EMBL/GenBank/DDBJ databases">
        <title>Bird 10,000 Genomes (B10K) Project - Family phase.</title>
        <authorList>
            <person name="Zhang G."/>
        </authorList>
    </citation>
    <scope>NUCLEOTIDE SEQUENCE [LARGE SCALE GENOMIC DNA]</scope>
    <source>
        <strain evidence="17">B10K-DU-002-05</strain>
        <tissue evidence="17">Muscle</tissue>
    </source>
</reference>
<feature type="non-terminal residue" evidence="17">
    <location>
        <position position="960"/>
    </location>
</feature>
<keyword evidence="4" id="KW-0597">Phosphoprotein</keyword>
<evidence type="ECO:0000256" key="6">
    <source>
        <dbReference type="ARBA" id="ARBA00022737"/>
    </source>
</evidence>
<keyword evidence="6" id="KW-0677">Repeat</keyword>
<dbReference type="GO" id="GO:0045944">
    <property type="term" value="P:positive regulation of transcription by RNA polymerase II"/>
    <property type="evidence" value="ECO:0007669"/>
    <property type="project" value="TreeGrafter"/>
</dbReference>
<keyword evidence="5" id="KW-0479">Metal-binding</keyword>
<evidence type="ECO:0000256" key="10">
    <source>
        <dbReference type="ARBA" id="ARBA00023125"/>
    </source>
</evidence>
<dbReference type="PROSITE" id="PS00028">
    <property type="entry name" value="ZINC_FINGER_C2H2_1"/>
    <property type="match status" value="3"/>
</dbReference>
<evidence type="ECO:0000256" key="5">
    <source>
        <dbReference type="ARBA" id="ARBA00022723"/>
    </source>
</evidence>
<dbReference type="AlphaFoldDB" id="A0A7L1B216"/>
<keyword evidence="10" id="KW-0238">DNA-binding</keyword>
<dbReference type="GO" id="GO:0008270">
    <property type="term" value="F:zinc ion binding"/>
    <property type="evidence" value="ECO:0007669"/>
    <property type="project" value="UniProtKB-KW"/>
</dbReference>
<evidence type="ECO:0000256" key="14">
    <source>
        <dbReference type="PROSITE-ProRule" id="PRU00042"/>
    </source>
</evidence>
<feature type="domain" description="C2H2-type" evidence="16">
    <location>
        <begin position="697"/>
        <end position="725"/>
    </location>
</feature>
<dbReference type="EMBL" id="VXAZ01005839">
    <property type="protein sequence ID" value="NXM45258.1"/>
    <property type="molecule type" value="Genomic_DNA"/>
</dbReference>
<dbReference type="PANTHER" id="PTHR24403">
    <property type="entry name" value="ZINC FINGER PROTEIN"/>
    <property type="match status" value="1"/>
</dbReference>
<dbReference type="InterPro" id="IPR050688">
    <property type="entry name" value="Zinc_finger/UBP_domain"/>
</dbReference>
<organism evidence="17 18">
    <name type="scientific">Gymnorhina tibicen</name>
    <name type="common">Australian magpie</name>
    <name type="synonym">Cracticus tibicen</name>
    <dbReference type="NCBI Taxonomy" id="9132"/>
    <lineage>
        <taxon>Eukaryota</taxon>
        <taxon>Metazoa</taxon>
        <taxon>Chordata</taxon>
        <taxon>Craniata</taxon>
        <taxon>Vertebrata</taxon>
        <taxon>Euteleostomi</taxon>
        <taxon>Archelosauria</taxon>
        <taxon>Archosauria</taxon>
        <taxon>Dinosauria</taxon>
        <taxon>Saurischia</taxon>
        <taxon>Theropoda</taxon>
        <taxon>Coelurosauria</taxon>
        <taxon>Aves</taxon>
        <taxon>Neognathae</taxon>
        <taxon>Neoaves</taxon>
        <taxon>Telluraves</taxon>
        <taxon>Australaves</taxon>
        <taxon>Passeriformes</taxon>
        <taxon>Artamidae</taxon>
        <taxon>Gymnorhina</taxon>
    </lineage>
</organism>
<accession>A0A7L1B216</accession>
<keyword evidence="12" id="KW-0539">Nucleus</keyword>
<dbReference type="FunFam" id="3.30.160.60:FF:000964">
    <property type="entry name" value="zinc finger protein 507"/>
    <property type="match status" value="1"/>
</dbReference>
<keyword evidence="8" id="KW-0862">Zinc</keyword>
<evidence type="ECO:0000256" key="8">
    <source>
        <dbReference type="ARBA" id="ARBA00022833"/>
    </source>
</evidence>
<dbReference type="FunFam" id="3.30.160.60:FF:000884">
    <property type="entry name" value="Zinc finger protein 507"/>
    <property type="match status" value="1"/>
</dbReference>
<keyword evidence="9" id="KW-0805">Transcription regulation</keyword>
<dbReference type="Pfam" id="PF00096">
    <property type="entry name" value="zf-C2H2"/>
    <property type="match status" value="1"/>
</dbReference>
<dbReference type="InterPro" id="IPR036236">
    <property type="entry name" value="Znf_C2H2_sf"/>
</dbReference>
<comment type="caution">
    <text evidence="17">The sequence shown here is derived from an EMBL/GenBank/DDBJ whole genome shotgun (WGS) entry which is preliminary data.</text>
</comment>
<dbReference type="PROSITE" id="PS50157">
    <property type="entry name" value="ZINC_FINGER_C2H2_2"/>
    <property type="match status" value="5"/>
</dbReference>
<feature type="domain" description="C2H2-type" evidence="16">
    <location>
        <begin position="641"/>
        <end position="668"/>
    </location>
</feature>
<keyword evidence="11" id="KW-0804">Transcription</keyword>
<evidence type="ECO:0000259" key="16">
    <source>
        <dbReference type="PROSITE" id="PS50157"/>
    </source>
</evidence>
<evidence type="ECO:0000256" key="2">
    <source>
        <dbReference type="ARBA" id="ARBA00004123"/>
    </source>
</evidence>
<comment type="subcellular location">
    <subcellularLocation>
        <location evidence="2">Nucleus</location>
    </subcellularLocation>
</comment>
<evidence type="ECO:0000256" key="7">
    <source>
        <dbReference type="ARBA" id="ARBA00022771"/>
    </source>
</evidence>
<evidence type="ECO:0000256" key="11">
    <source>
        <dbReference type="ARBA" id="ARBA00023163"/>
    </source>
</evidence>
<dbReference type="GO" id="GO:0005634">
    <property type="term" value="C:nucleus"/>
    <property type="evidence" value="ECO:0007669"/>
    <property type="project" value="UniProtKB-SubCell"/>
</dbReference>
<feature type="domain" description="C2H2-type" evidence="16">
    <location>
        <begin position="766"/>
        <end position="793"/>
    </location>
</feature>
<feature type="region of interest" description="Disordered" evidence="15">
    <location>
        <begin position="209"/>
        <end position="229"/>
    </location>
</feature>
<evidence type="ECO:0000256" key="13">
    <source>
        <dbReference type="ARBA" id="ARBA00068660"/>
    </source>
</evidence>
<dbReference type="GO" id="GO:0003677">
    <property type="term" value="F:DNA binding"/>
    <property type="evidence" value="ECO:0007669"/>
    <property type="project" value="UniProtKB-KW"/>
</dbReference>
<evidence type="ECO:0000256" key="3">
    <source>
        <dbReference type="ARBA" id="ARBA00006991"/>
    </source>
</evidence>